<evidence type="ECO:0000256" key="4">
    <source>
        <dbReference type="ARBA" id="ARBA00022741"/>
    </source>
</evidence>
<evidence type="ECO:0000256" key="11">
    <source>
        <dbReference type="SAM" id="MobiDB-lite"/>
    </source>
</evidence>
<dbReference type="PROSITE" id="PS00108">
    <property type="entry name" value="PROTEIN_KINASE_ST"/>
    <property type="match status" value="1"/>
</dbReference>
<dbReference type="SMART" id="SM00220">
    <property type="entry name" value="S_TKc"/>
    <property type="match status" value="1"/>
</dbReference>
<reference evidence="13 14" key="1">
    <citation type="submission" date="2019-07" db="EMBL/GenBank/DDBJ databases">
        <title>Genomes of Cafeteria roenbergensis.</title>
        <authorList>
            <person name="Fischer M.G."/>
            <person name="Hackl T."/>
            <person name="Roman M."/>
        </authorList>
    </citation>
    <scope>NUCLEOTIDE SEQUENCE [LARGE SCALE GENOMIC DNA]</scope>
    <source>
        <strain evidence="13 14">RCC970-E3</strain>
    </source>
</reference>
<sequence>MPGITVCEVLGEGTYGRVYRARTETGDSVCVKEFKASEADGGMVSVSTIRELQALRELRHPNVVELRDVVFLKPSSVGLVFEHAEADLGQVIYAAPAHNRGLTRRQSLSLLYQLLAALSFCHARGFMHRDIKPQNLLVRADGVLKVADWGLARCTDRGGRAHTAEVVTVWYRAPELLLGSRHYTPAVDLWSAGCVFFEMREGRPMYRGSSDWDQLVRVFRRSGSPDEESWPGVSSLPEWHSSLPRFPRRRPSSAALRIDALEADLLDRLLALHPESRLTAGEALAHPLFDELFPSPLSHHLAHDAVVAAASLARHAGEEAGGAATSSGGVEGADPPAAAASGERPGASPARGGCGVLGSSLVARALDFGAAAGPSQTIVSPHGVSSAASAAEGRHSELKGTAGGRRPHRKRGRPQSARRSDEK</sequence>
<evidence type="ECO:0000256" key="3">
    <source>
        <dbReference type="ARBA" id="ARBA00022679"/>
    </source>
</evidence>
<keyword evidence="6" id="KW-0067">ATP-binding</keyword>
<feature type="domain" description="Protein kinase" evidence="12">
    <location>
        <begin position="4"/>
        <end position="289"/>
    </location>
</feature>
<evidence type="ECO:0000256" key="9">
    <source>
        <dbReference type="ARBA" id="ARBA00041902"/>
    </source>
</evidence>
<evidence type="ECO:0000256" key="7">
    <source>
        <dbReference type="ARBA" id="ARBA00038543"/>
    </source>
</evidence>
<dbReference type="InterPro" id="IPR011009">
    <property type="entry name" value="Kinase-like_dom_sf"/>
</dbReference>
<dbReference type="InterPro" id="IPR000719">
    <property type="entry name" value="Prot_kinase_dom"/>
</dbReference>
<keyword evidence="5" id="KW-0418">Kinase</keyword>
<keyword evidence="2" id="KW-0723">Serine/threonine-protein kinase</keyword>
<comment type="subunit">
    <text evidence="7">May form a complex composed of at least the catalytic subunit CRK2 and a cyclin.</text>
</comment>
<dbReference type="PROSITE" id="PS50011">
    <property type="entry name" value="PROTEIN_KINASE_DOM"/>
    <property type="match status" value="1"/>
</dbReference>
<gene>
    <name evidence="13" type="ORF">FNF28_02684</name>
</gene>
<accession>A0A5A8DRM2</accession>
<dbReference type="GO" id="GO:0004674">
    <property type="term" value="F:protein serine/threonine kinase activity"/>
    <property type="evidence" value="ECO:0007669"/>
    <property type="project" value="UniProtKB-KW"/>
</dbReference>
<evidence type="ECO:0000313" key="14">
    <source>
        <dbReference type="Proteomes" id="UP000324907"/>
    </source>
</evidence>
<feature type="region of interest" description="Disordered" evidence="11">
    <location>
        <begin position="374"/>
        <end position="423"/>
    </location>
</feature>
<dbReference type="Proteomes" id="UP000324907">
    <property type="component" value="Unassembled WGS sequence"/>
</dbReference>
<organism evidence="13 14">
    <name type="scientific">Cafeteria roenbergensis</name>
    <name type="common">Marine flagellate</name>
    <dbReference type="NCBI Taxonomy" id="33653"/>
    <lineage>
        <taxon>Eukaryota</taxon>
        <taxon>Sar</taxon>
        <taxon>Stramenopiles</taxon>
        <taxon>Bigyra</taxon>
        <taxon>Opalozoa</taxon>
        <taxon>Bicosoecida</taxon>
        <taxon>Cafeteriaceae</taxon>
        <taxon>Cafeteria</taxon>
    </lineage>
</organism>
<dbReference type="InterPro" id="IPR050108">
    <property type="entry name" value="CDK"/>
</dbReference>
<evidence type="ECO:0000256" key="2">
    <source>
        <dbReference type="ARBA" id="ARBA00022527"/>
    </source>
</evidence>
<dbReference type="Gene3D" id="3.30.200.20">
    <property type="entry name" value="Phosphorylase Kinase, domain 1"/>
    <property type="match status" value="1"/>
</dbReference>
<evidence type="ECO:0000256" key="6">
    <source>
        <dbReference type="ARBA" id="ARBA00022840"/>
    </source>
</evidence>
<comment type="caution">
    <text evidence="13">The sequence shown here is derived from an EMBL/GenBank/DDBJ whole genome shotgun (WGS) entry which is preliminary data.</text>
</comment>
<feature type="region of interest" description="Disordered" evidence="11">
    <location>
        <begin position="318"/>
        <end position="351"/>
    </location>
</feature>
<dbReference type="SUPFAM" id="SSF56112">
    <property type="entry name" value="Protein kinase-like (PK-like)"/>
    <property type="match status" value="1"/>
</dbReference>
<dbReference type="FunFam" id="1.10.510.10:FF:000624">
    <property type="entry name" value="Mitogen-activated protein kinase"/>
    <property type="match status" value="1"/>
</dbReference>
<comment type="similarity">
    <text evidence="1">Belongs to the protein kinase superfamily. CMGC Ser/Thr protein kinase family. CDC2/CDKX subfamily.</text>
</comment>
<dbReference type="InterPro" id="IPR008271">
    <property type="entry name" value="Ser/Thr_kinase_AS"/>
</dbReference>
<evidence type="ECO:0000256" key="8">
    <source>
        <dbReference type="ARBA" id="ARBA00039612"/>
    </source>
</evidence>
<name>A0A5A8DRM2_CAFRO</name>
<dbReference type="PANTHER" id="PTHR24056">
    <property type="entry name" value="CELL DIVISION PROTEIN KINASE"/>
    <property type="match status" value="1"/>
</dbReference>
<protein>
    <recommendedName>
        <fullName evidence="8">Cyclin-dependent kinase 2 homolog</fullName>
    </recommendedName>
    <alternativeName>
        <fullName evidence="9">Cell division control protein 2 homolog</fullName>
    </alternativeName>
    <alternativeName>
        <fullName evidence="10">cdc2-related kinase 2</fullName>
    </alternativeName>
</protein>
<evidence type="ECO:0000256" key="5">
    <source>
        <dbReference type="ARBA" id="ARBA00022777"/>
    </source>
</evidence>
<dbReference type="GO" id="GO:0005524">
    <property type="term" value="F:ATP binding"/>
    <property type="evidence" value="ECO:0007669"/>
    <property type="project" value="UniProtKB-KW"/>
</dbReference>
<keyword evidence="4" id="KW-0547">Nucleotide-binding</keyword>
<dbReference type="Gene3D" id="1.10.510.10">
    <property type="entry name" value="Transferase(Phosphotransferase) domain 1"/>
    <property type="match status" value="1"/>
</dbReference>
<evidence type="ECO:0000313" key="13">
    <source>
        <dbReference type="EMBL" id="KAA0167938.1"/>
    </source>
</evidence>
<evidence type="ECO:0000256" key="1">
    <source>
        <dbReference type="ARBA" id="ARBA00006485"/>
    </source>
</evidence>
<keyword evidence="3" id="KW-0808">Transferase</keyword>
<dbReference type="AlphaFoldDB" id="A0A5A8DRM2"/>
<dbReference type="Pfam" id="PF00069">
    <property type="entry name" value="Pkinase"/>
    <property type="match status" value="1"/>
</dbReference>
<dbReference type="EMBL" id="VLTL01000031">
    <property type="protein sequence ID" value="KAA0167938.1"/>
    <property type="molecule type" value="Genomic_DNA"/>
</dbReference>
<evidence type="ECO:0000256" key="10">
    <source>
        <dbReference type="ARBA" id="ARBA00042858"/>
    </source>
</evidence>
<evidence type="ECO:0000259" key="12">
    <source>
        <dbReference type="PROSITE" id="PS50011"/>
    </source>
</evidence>
<dbReference type="GO" id="GO:0005634">
    <property type="term" value="C:nucleus"/>
    <property type="evidence" value="ECO:0007669"/>
    <property type="project" value="TreeGrafter"/>
</dbReference>
<proteinExistence type="inferred from homology"/>